<dbReference type="PANTHER" id="PTHR33168">
    <property type="entry name" value="STRESS INDUCED PROTEIN-RELATED"/>
    <property type="match status" value="1"/>
</dbReference>
<dbReference type="OrthoDB" id="657187at2759"/>
<protein>
    <submittedName>
        <fullName evidence="2">Uncharacterized protein</fullName>
    </submittedName>
</protein>
<proteinExistence type="predicted"/>
<dbReference type="Proteomes" id="UP000636800">
    <property type="component" value="Chromosome 2"/>
</dbReference>
<evidence type="ECO:0000313" key="4">
    <source>
        <dbReference type="Proteomes" id="UP000639772"/>
    </source>
</evidence>
<gene>
    <name evidence="2" type="ORF">HPP92_005004</name>
    <name evidence="1" type="ORF">HPP92_005341</name>
</gene>
<accession>A0A835RT80</accession>
<keyword evidence="3" id="KW-1185">Reference proteome</keyword>
<evidence type="ECO:0000313" key="2">
    <source>
        <dbReference type="EMBL" id="KAG0494010.1"/>
    </source>
</evidence>
<dbReference type="EMBL" id="JADCNM010000002">
    <property type="protein sequence ID" value="KAG0494010.1"/>
    <property type="molecule type" value="Genomic_DNA"/>
</dbReference>
<evidence type="ECO:0000313" key="1">
    <source>
        <dbReference type="EMBL" id="KAG0491943.1"/>
    </source>
</evidence>
<dbReference type="AlphaFoldDB" id="A0A835RT80"/>
<dbReference type="EMBL" id="JADCNL010000002">
    <property type="protein sequence ID" value="KAG0491943.1"/>
    <property type="molecule type" value="Genomic_DNA"/>
</dbReference>
<reference evidence="3 4" key="1">
    <citation type="journal article" date="2020" name="Nat. Food">
        <title>A phased Vanilla planifolia genome enables genetic improvement of flavour and production.</title>
        <authorList>
            <person name="Hasing T."/>
            <person name="Tang H."/>
            <person name="Brym M."/>
            <person name="Khazi F."/>
            <person name="Huang T."/>
            <person name="Chambers A.H."/>
        </authorList>
    </citation>
    <scope>NUCLEOTIDE SEQUENCE [LARGE SCALE GENOMIC DNA]</scope>
    <source>
        <tissue evidence="2">Leaf</tissue>
    </source>
</reference>
<evidence type="ECO:0000313" key="3">
    <source>
        <dbReference type="Proteomes" id="UP000636800"/>
    </source>
</evidence>
<comment type="caution">
    <text evidence="2">The sequence shown here is derived from an EMBL/GenBank/DDBJ whole genome shotgun (WGS) entry which is preliminary data.</text>
</comment>
<name>A0A835RT80_VANPL</name>
<organism evidence="2 4">
    <name type="scientific">Vanilla planifolia</name>
    <name type="common">Vanilla</name>
    <dbReference type="NCBI Taxonomy" id="51239"/>
    <lineage>
        <taxon>Eukaryota</taxon>
        <taxon>Viridiplantae</taxon>
        <taxon>Streptophyta</taxon>
        <taxon>Embryophyta</taxon>
        <taxon>Tracheophyta</taxon>
        <taxon>Spermatophyta</taxon>
        <taxon>Magnoliopsida</taxon>
        <taxon>Liliopsida</taxon>
        <taxon>Asparagales</taxon>
        <taxon>Orchidaceae</taxon>
        <taxon>Vanilloideae</taxon>
        <taxon>Vanilleae</taxon>
        <taxon>Vanilla</taxon>
    </lineage>
</organism>
<dbReference type="Proteomes" id="UP000639772">
    <property type="component" value="Unassembled WGS sequence"/>
</dbReference>
<sequence length="141" mass="16013">MEWSHRYEDPNSLPSPFPSPSLRQKIRSAICFSCCFRGAETEEEKQAIGPSFIRSSSTWIRAKAGEIPEIKEKCRGLISRIGKPSRRGYGDFKYDPLSYKLNFDEGGEDYEADSAEEFFHRNFSSRLPPTPAHPVAGISYN</sequence>